<dbReference type="PANTHER" id="PTHR46797">
    <property type="entry name" value="HTH-TYPE TRANSCRIPTIONAL REGULATOR"/>
    <property type="match status" value="1"/>
</dbReference>
<dbReference type="GO" id="GO:0003677">
    <property type="term" value="F:DNA binding"/>
    <property type="evidence" value="ECO:0007669"/>
    <property type="project" value="UniProtKB-KW"/>
</dbReference>
<reference evidence="3" key="1">
    <citation type="submission" date="2019-08" db="EMBL/GenBank/DDBJ databases">
        <authorList>
            <person name="Kucharzyk K."/>
            <person name="Murdoch R.W."/>
            <person name="Higgins S."/>
            <person name="Loffler F."/>
        </authorList>
    </citation>
    <scope>NUCLEOTIDE SEQUENCE</scope>
</reference>
<organism evidence="3">
    <name type="scientific">bioreactor metagenome</name>
    <dbReference type="NCBI Taxonomy" id="1076179"/>
    <lineage>
        <taxon>unclassified sequences</taxon>
        <taxon>metagenomes</taxon>
        <taxon>ecological metagenomes</taxon>
    </lineage>
</organism>
<dbReference type="GO" id="GO:0003700">
    <property type="term" value="F:DNA-binding transcription factor activity"/>
    <property type="evidence" value="ECO:0007669"/>
    <property type="project" value="TreeGrafter"/>
</dbReference>
<protein>
    <recommendedName>
        <fullName evidence="2">HTH cro/C1-type domain-containing protein</fullName>
    </recommendedName>
</protein>
<evidence type="ECO:0000313" key="3">
    <source>
        <dbReference type="EMBL" id="MPM70451.1"/>
    </source>
</evidence>
<evidence type="ECO:0000256" key="1">
    <source>
        <dbReference type="ARBA" id="ARBA00023125"/>
    </source>
</evidence>
<dbReference type="CDD" id="cd00093">
    <property type="entry name" value="HTH_XRE"/>
    <property type="match status" value="1"/>
</dbReference>
<keyword evidence="1" id="KW-0238">DNA-binding</keyword>
<dbReference type="GO" id="GO:0005829">
    <property type="term" value="C:cytosol"/>
    <property type="evidence" value="ECO:0007669"/>
    <property type="project" value="TreeGrafter"/>
</dbReference>
<dbReference type="Pfam" id="PF01381">
    <property type="entry name" value="HTH_3"/>
    <property type="match status" value="1"/>
</dbReference>
<dbReference type="PANTHER" id="PTHR46797:SF24">
    <property type="entry name" value="DNA-BINDING PHAGE PROTEIN"/>
    <property type="match status" value="1"/>
</dbReference>
<accession>A0A645C0J2</accession>
<proteinExistence type="predicted"/>
<dbReference type="InterPro" id="IPR010982">
    <property type="entry name" value="Lambda_DNA-bd_dom_sf"/>
</dbReference>
<evidence type="ECO:0000259" key="2">
    <source>
        <dbReference type="PROSITE" id="PS50943"/>
    </source>
</evidence>
<feature type="domain" description="HTH cro/C1-type" evidence="2">
    <location>
        <begin position="18"/>
        <end position="72"/>
    </location>
</feature>
<dbReference type="AlphaFoldDB" id="A0A645C0J2"/>
<sequence length="119" mass="13449">MKPKPEKKDLNIQVGESIKAVREQIGYTQERFAELVNVSAQYISDVERGNVGISVATLKKIKEATFVSSDSILMGKCDYNDISLIIEQLQNVDEKYINPLKIIINKYLEAIAMNSQNKQ</sequence>
<dbReference type="SUPFAM" id="SSF47413">
    <property type="entry name" value="lambda repressor-like DNA-binding domains"/>
    <property type="match status" value="1"/>
</dbReference>
<dbReference type="InterPro" id="IPR001387">
    <property type="entry name" value="Cro/C1-type_HTH"/>
</dbReference>
<dbReference type="InterPro" id="IPR050807">
    <property type="entry name" value="TransReg_Diox_bact_type"/>
</dbReference>
<dbReference type="PROSITE" id="PS50943">
    <property type="entry name" value="HTH_CROC1"/>
    <property type="match status" value="1"/>
</dbReference>
<comment type="caution">
    <text evidence="3">The sequence shown here is derived from an EMBL/GenBank/DDBJ whole genome shotgun (WGS) entry which is preliminary data.</text>
</comment>
<dbReference type="SMART" id="SM00530">
    <property type="entry name" value="HTH_XRE"/>
    <property type="match status" value="1"/>
</dbReference>
<dbReference type="Gene3D" id="1.10.260.40">
    <property type="entry name" value="lambda repressor-like DNA-binding domains"/>
    <property type="match status" value="1"/>
</dbReference>
<gene>
    <name evidence="3" type="ORF">SDC9_117406</name>
</gene>
<name>A0A645C0J2_9ZZZZ</name>
<dbReference type="EMBL" id="VSSQ01023483">
    <property type="protein sequence ID" value="MPM70451.1"/>
    <property type="molecule type" value="Genomic_DNA"/>
</dbReference>